<feature type="compositionally biased region" description="Acidic residues" evidence="1">
    <location>
        <begin position="69"/>
        <end position="81"/>
    </location>
</feature>
<dbReference type="Gramene" id="fgenesh1_pg.C_scaffold_4000754">
    <property type="protein sequence ID" value="fgenesh1_pg.C_scaffold_4000754"/>
    <property type="gene ID" value="fgenesh1_pg.C_scaffold_4000754"/>
</dbReference>
<feature type="region of interest" description="Disordered" evidence="1">
    <location>
        <begin position="115"/>
        <end position="164"/>
    </location>
</feature>
<keyword evidence="3" id="KW-1185">Reference proteome</keyword>
<evidence type="ECO:0000313" key="3">
    <source>
        <dbReference type="Proteomes" id="UP000008694"/>
    </source>
</evidence>
<reference evidence="3" key="1">
    <citation type="journal article" date="2011" name="Nat. Genet.">
        <title>The Arabidopsis lyrata genome sequence and the basis of rapid genome size change.</title>
        <authorList>
            <person name="Hu T.T."/>
            <person name="Pattyn P."/>
            <person name="Bakker E.G."/>
            <person name="Cao J."/>
            <person name="Cheng J.-F."/>
            <person name="Clark R.M."/>
            <person name="Fahlgren N."/>
            <person name="Fawcett J.A."/>
            <person name="Grimwood J."/>
            <person name="Gundlach H."/>
            <person name="Haberer G."/>
            <person name="Hollister J.D."/>
            <person name="Ossowski S."/>
            <person name="Ottilar R.P."/>
            <person name="Salamov A.A."/>
            <person name="Schneeberger K."/>
            <person name="Spannagl M."/>
            <person name="Wang X."/>
            <person name="Yang L."/>
            <person name="Nasrallah M.E."/>
            <person name="Bergelson J."/>
            <person name="Carrington J.C."/>
            <person name="Gaut B.S."/>
            <person name="Schmutz J."/>
            <person name="Mayer K.F.X."/>
            <person name="Van de Peer Y."/>
            <person name="Grigoriev I.V."/>
            <person name="Nordborg M."/>
            <person name="Weigel D."/>
            <person name="Guo Y.-L."/>
        </authorList>
    </citation>
    <scope>NUCLEOTIDE SEQUENCE [LARGE SCALE GENOMIC DNA]</scope>
    <source>
        <strain evidence="3">cv. MN47</strain>
    </source>
</reference>
<dbReference type="HOGENOM" id="CLU_1020629_0_0_1"/>
<evidence type="ECO:0000313" key="2">
    <source>
        <dbReference type="EMBL" id="EFH57114.1"/>
    </source>
</evidence>
<dbReference type="EMBL" id="GL348716">
    <property type="protein sequence ID" value="EFH57114.1"/>
    <property type="molecule type" value="Genomic_DNA"/>
</dbReference>
<sequence length="273" mass="30961">MSEPQDKKQQESSQELSARTIRNMKNKARKKCNKLAAKQEVASKENVPQNHLDDGYWDEDGASLRDGAAWEEEEEEEDNIEYNEAFARCTLEDWRHPKIVHEMDFISTQSIDENVPKNFPLEEPSILTETGRRNLKKKSEPTQIESGDEEGQGSDEKGQESDEKGPQLLAKMMQEMDGKLQGTVWELQNHSEINIENAVSDLKEWSLNNFNSTRTSLSGAISDLKILCQNKFSSLHSKIHVIEEKVSSSLAAAGTTYSWSVRLSHNSTNLKMC</sequence>
<feature type="compositionally biased region" description="Basic and acidic residues" evidence="1">
    <location>
        <begin position="154"/>
        <end position="164"/>
    </location>
</feature>
<feature type="compositionally biased region" description="Basic and acidic residues" evidence="1">
    <location>
        <begin position="1"/>
        <end position="10"/>
    </location>
</feature>
<feature type="region of interest" description="Disordered" evidence="1">
    <location>
        <begin position="1"/>
        <end position="81"/>
    </location>
</feature>
<gene>
    <name evidence="2" type="ORF">ARALYDRAFT_344412</name>
</gene>
<accession>D7LFF7</accession>
<feature type="compositionally biased region" description="Basic residues" evidence="1">
    <location>
        <begin position="22"/>
        <end position="33"/>
    </location>
</feature>
<proteinExistence type="predicted"/>
<dbReference type="AlphaFoldDB" id="D7LFF7"/>
<name>D7LFF7_ARALL</name>
<dbReference type="Proteomes" id="UP000008694">
    <property type="component" value="Unassembled WGS sequence"/>
</dbReference>
<organism evidence="3">
    <name type="scientific">Arabidopsis lyrata subsp. lyrata</name>
    <name type="common">Lyre-leaved rock-cress</name>
    <dbReference type="NCBI Taxonomy" id="81972"/>
    <lineage>
        <taxon>Eukaryota</taxon>
        <taxon>Viridiplantae</taxon>
        <taxon>Streptophyta</taxon>
        <taxon>Embryophyta</taxon>
        <taxon>Tracheophyta</taxon>
        <taxon>Spermatophyta</taxon>
        <taxon>Magnoliopsida</taxon>
        <taxon>eudicotyledons</taxon>
        <taxon>Gunneridae</taxon>
        <taxon>Pentapetalae</taxon>
        <taxon>rosids</taxon>
        <taxon>malvids</taxon>
        <taxon>Brassicales</taxon>
        <taxon>Brassicaceae</taxon>
        <taxon>Camelineae</taxon>
        <taxon>Arabidopsis</taxon>
    </lineage>
</organism>
<protein>
    <submittedName>
        <fullName evidence="2">Predicted protein</fullName>
    </submittedName>
</protein>
<evidence type="ECO:0000256" key="1">
    <source>
        <dbReference type="SAM" id="MobiDB-lite"/>
    </source>
</evidence>